<dbReference type="Pfam" id="PF07702">
    <property type="entry name" value="UTRA"/>
    <property type="match status" value="1"/>
</dbReference>
<dbReference type="InterPro" id="IPR036390">
    <property type="entry name" value="WH_DNA-bd_sf"/>
</dbReference>
<dbReference type="GO" id="GO:0003677">
    <property type="term" value="F:DNA binding"/>
    <property type="evidence" value="ECO:0007669"/>
    <property type="project" value="UniProtKB-KW"/>
</dbReference>
<dbReference type="InterPro" id="IPR028978">
    <property type="entry name" value="Chorismate_lyase_/UTRA_dom_sf"/>
</dbReference>
<dbReference type="SMART" id="SM00345">
    <property type="entry name" value="HTH_GNTR"/>
    <property type="match status" value="1"/>
</dbReference>
<dbReference type="PROSITE" id="PS50949">
    <property type="entry name" value="HTH_GNTR"/>
    <property type="match status" value="1"/>
</dbReference>
<evidence type="ECO:0000256" key="2">
    <source>
        <dbReference type="ARBA" id="ARBA00023125"/>
    </source>
</evidence>
<dbReference type="SMART" id="SM00866">
    <property type="entry name" value="UTRA"/>
    <property type="match status" value="1"/>
</dbReference>
<dbReference type="PRINTS" id="PR00035">
    <property type="entry name" value="HTHGNTR"/>
</dbReference>
<protein>
    <submittedName>
        <fullName evidence="5">HTH-type transcriptional repressor YvoA</fullName>
    </submittedName>
</protein>
<dbReference type="InterPro" id="IPR050679">
    <property type="entry name" value="Bact_HTH_transcr_reg"/>
</dbReference>
<proteinExistence type="predicted"/>
<evidence type="ECO:0000259" key="4">
    <source>
        <dbReference type="PROSITE" id="PS50949"/>
    </source>
</evidence>
<dbReference type="PANTHER" id="PTHR44846">
    <property type="entry name" value="MANNOSYL-D-GLYCERATE TRANSPORT/METABOLISM SYSTEM REPRESSOR MNGR-RELATED"/>
    <property type="match status" value="1"/>
</dbReference>
<dbReference type="SUPFAM" id="SSF46785">
    <property type="entry name" value="Winged helix' DNA-binding domain"/>
    <property type="match status" value="1"/>
</dbReference>
<dbReference type="InterPro" id="IPR000524">
    <property type="entry name" value="Tscrpt_reg_HTH_GntR"/>
</dbReference>
<name>A0A399E468_9DEIN</name>
<dbReference type="PANTHER" id="PTHR44846:SF1">
    <property type="entry name" value="MANNOSYL-D-GLYCERATE TRANSPORT_METABOLISM SYSTEM REPRESSOR MNGR-RELATED"/>
    <property type="match status" value="1"/>
</dbReference>
<evidence type="ECO:0000313" key="6">
    <source>
        <dbReference type="Proteomes" id="UP000266089"/>
    </source>
</evidence>
<evidence type="ECO:0000313" key="5">
    <source>
        <dbReference type="EMBL" id="RIH79524.1"/>
    </source>
</evidence>
<dbReference type="Pfam" id="PF00392">
    <property type="entry name" value="GntR"/>
    <property type="match status" value="1"/>
</dbReference>
<keyword evidence="2" id="KW-0238">DNA-binding</keyword>
<gene>
    <name evidence="5" type="primary">yvoA_1</name>
    <name evidence="5" type="ORF">Mcate_00347</name>
</gene>
<dbReference type="Gene3D" id="3.40.1410.10">
    <property type="entry name" value="Chorismate lyase-like"/>
    <property type="match status" value="1"/>
</dbReference>
<dbReference type="EMBL" id="QWKX01000005">
    <property type="protein sequence ID" value="RIH79524.1"/>
    <property type="molecule type" value="Genomic_DNA"/>
</dbReference>
<dbReference type="AlphaFoldDB" id="A0A399E468"/>
<keyword evidence="1" id="KW-0805">Transcription regulation</keyword>
<dbReference type="Gene3D" id="1.10.10.10">
    <property type="entry name" value="Winged helix-like DNA-binding domain superfamily/Winged helix DNA-binding domain"/>
    <property type="match status" value="1"/>
</dbReference>
<reference evidence="5 6" key="1">
    <citation type="submission" date="2018-08" db="EMBL/GenBank/DDBJ databases">
        <title>Meiothermus cateniformans JCM 15151 genome sequencing project.</title>
        <authorList>
            <person name="Da Costa M.S."/>
            <person name="Albuquerque L."/>
            <person name="Raposo P."/>
            <person name="Froufe H.J.C."/>
            <person name="Barroso C.S."/>
            <person name="Egas C."/>
        </authorList>
    </citation>
    <scope>NUCLEOTIDE SEQUENCE [LARGE SCALE GENOMIC DNA]</scope>
    <source>
        <strain evidence="5 6">JCM 15151</strain>
    </source>
</reference>
<dbReference type="GO" id="GO:0003700">
    <property type="term" value="F:DNA-binding transcription factor activity"/>
    <property type="evidence" value="ECO:0007669"/>
    <property type="project" value="InterPro"/>
</dbReference>
<dbReference type="Proteomes" id="UP000266089">
    <property type="component" value="Unassembled WGS sequence"/>
</dbReference>
<evidence type="ECO:0000256" key="3">
    <source>
        <dbReference type="ARBA" id="ARBA00023163"/>
    </source>
</evidence>
<dbReference type="GO" id="GO:0045892">
    <property type="term" value="P:negative regulation of DNA-templated transcription"/>
    <property type="evidence" value="ECO:0007669"/>
    <property type="project" value="TreeGrafter"/>
</dbReference>
<dbReference type="OrthoDB" id="9815017at2"/>
<comment type="caution">
    <text evidence="5">The sequence shown here is derived from an EMBL/GenBank/DDBJ whole genome shotgun (WGS) entry which is preliminary data.</text>
</comment>
<keyword evidence="3" id="KW-0804">Transcription</keyword>
<accession>A0A399E468</accession>
<dbReference type="InterPro" id="IPR036388">
    <property type="entry name" value="WH-like_DNA-bd_sf"/>
</dbReference>
<feature type="domain" description="HTH gntR-type" evidence="4">
    <location>
        <begin position="1"/>
        <end position="65"/>
    </location>
</feature>
<organism evidence="5 6">
    <name type="scientific">Meiothermus taiwanensis</name>
    <dbReference type="NCBI Taxonomy" id="172827"/>
    <lineage>
        <taxon>Bacteria</taxon>
        <taxon>Thermotogati</taxon>
        <taxon>Deinococcota</taxon>
        <taxon>Deinococci</taxon>
        <taxon>Thermales</taxon>
        <taxon>Thermaceae</taxon>
        <taxon>Meiothermus</taxon>
    </lineage>
</organism>
<dbReference type="RefSeq" id="WP_027887192.1">
    <property type="nucleotide sequence ID" value="NZ_JBHSXZ010000004.1"/>
</dbReference>
<dbReference type="InterPro" id="IPR011663">
    <property type="entry name" value="UTRA"/>
</dbReference>
<evidence type="ECO:0000256" key="1">
    <source>
        <dbReference type="ARBA" id="ARBA00023015"/>
    </source>
</evidence>
<dbReference type="SUPFAM" id="SSF64288">
    <property type="entry name" value="Chorismate lyase-like"/>
    <property type="match status" value="1"/>
</dbReference>
<sequence length="231" mass="26749">MKYLRVKEAVLQELRKPSPGFPLSENSLARRFGVSRMTARRALQELEQEGWLRRAQGRSSTPAPRRFSQGFLRVRPFYEFAQAQGARPKTQVMAAELRPTPPEVQARLGVKQAVYVERLRFLDEEPVQREARYLNAELCGEILEHDLTSESIHDLLVHTLGLPLTKVWQRLEAVALEQEVARLLQQPQGAPALRLERVTYTLLQPVTWVEYLMRADRYYLEDSFIPQGERP</sequence>